<reference evidence="1 2" key="1">
    <citation type="submission" date="2018-08" db="EMBL/GenBank/DDBJ databases">
        <title>A genome reference for cultivated species of the human gut microbiota.</title>
        <authorList>
            <person name="Zou Y."/>
            <person name="Xue W."/>
            <person name="Luo G."/>
        </authorList>
    </citation>
    <scope>NUCLEOTIDE SEQUENCE [LARGE SCALE GENOMIC DNA]</scope>
    <source>
        <strain evidence="1 2">AF24-12</strain>
    </source>
</reference>
<dbReference type="EMBL" id="QRVA01000061">
    <property type="protein sequence ID" value="RGS10797.1"/>
    <property type="molecule type" value="Genomic_DNA"/>
</dbReference>
<comment type="caution">
    <text evidence="1">The sequence shown here is derived from an EMBL/GenBank/DDBJ whole genome shotgun (WGS) entry which is preliminary data.</text>
</comment>
<evidence type="ECO:0000313" key="1">
    <source>
        <dbReference type="EMBL" id="RGS10797.1"/>
    </source>
</evidence>
<protein>
    <recommendedName>
        <fullName evidence="3">CRISPR-associated protein Cas2</fullName>
    </recommendedName>
</protein>
<accession>A0A3E5DMG2</accession>
<dbReference type="AlphaFoldDB" id="A0A3E5DMG2"/>
<dbReference type="RefSeq" id="WP_117588019.1">
    <property type="nucleotide sequence ID" value="NZ_QRVA01000061.1"/>
</dbReference>
<name>A0A3E5DMG2_9BACT</name>
<dbReference type="Proteomes" id="UP000283872">
    <property type="component" value="Unassembled WGS sequence"/>
</dbReference>
<gene>
    <name evidence="1" type="ORF">DWY11_14865</name>
</gene>
<evidence type="ECO:0000313" key="2">
    <source>
        <dbReference type="Proteomes" id="UP000283872"/>
    </source>
</evidence>
<organism evidence="1 2">
    <name type="scientific">Segatella copri</name>
    <dbReference type="NCBI Taxonomy" id="165179"/>
    <lineage>
        <taxon>Bacteria</taxon>
        <taxon>Pseudomonadati</taxon>
        <taxon>Bacteroidota</taxon>
        <taxon>Bacteroidia</taxon>
        <taxon>Bacteroidales</taxon>
        <taxon>Prevotellaceae</taxon>
        <taxon>Segatella</taxon>
    </lineage>
</organism>
<sequence>MKIFLIIFQSDEEDVRNQLIGRIKGFGSWARISNTAWCIKSDCKNTVDIRDSLKGLLTNNSERLLVLNISDSAWASCYIPKEVTSWLKETN</sequence>
<evidence type="ECO:0008006" key="3">
    <source>
        <dbReference type="Google" id="ProtNLM"/>
    </source>
</evidence>
<proteinExistence type="predicted"/>